<dbReference type="PRINTS" id="PR00385">
    <property type="entry name" value="P450"/>
</dbReference>
<dbReference type="SUPFAM" id="SSF48264">
    <property type="entry name" value="Cytochrome P450"/>
    <property type="match status" value="1"/>
</dbReference>
<dbReference type="InterPro" id="IPR017972">
    <property type="entry name" value="Cyt_P450_CS"/>
</dbReference>
<dbReference type="InterPro" id="IPR050121">
    <property type="entry name" value="Cytochrome_P450_monoxygenase"/>
</dbReference>
<evidence type="ECO:0000313" key="12">
    <source>
        <dbReference type="EMBL" id="APA13827.1"/>
    </source>
</evidence>
<dbReference type="GO" id="GO:0005506">
    <property type="term" value="F:iron ion binding"/>
    <property type="evidence" value="ECO:0007669"/>
    <property type="project" value="InterPro"/>
</dbReference>
<keyword evidence="5 10" id="KW-0560">Oxidoreductase</keyword>
<dbReference type="FunFam" id="1.10.630.10:FF:000047">
    <property type="entry name" value="Cytochrome P450 monooxygenase"/>
    <property type="match status" value="1"/>
</dbReference>
<protein>
    <recommendedName>
        <fullName evidence="14">Cytochrome P450 monooxygenase</fullName>
    </recommendedName>
</protein>
<keyword evidence="7" id="KW-0843">Virulence</keyword>
<dbReference type="AlphaFoldDB" id="A0A1D9QFV3"/>
<evidence type="ECO:0000256" key="6">
    <source>
        <dbReference type="ARBA" id="ARBA00023004"/>
    </source>
</evidence>
<dbReference type="GO" id="GO:0016705">
    <property type="term" value="F:oxidoreductase activity, acting on paired donors, with incorporation or reduction of molecular oxygen"/>
    <property type="evidence" value="ECO:0007669"/>
    <property type="project" value="InterPro"/>
</dbReference>
<evidence type="ECO:0000313" key="13">
    <source>
        <dbReference type="Proteomes" id="UP000177798"/>
    </source>
</evidence>
<evidence type="ECO:0000256" key="10">
    <source>
        <dbReference type="RuleBase" id="RU000461"/>
    </source>
</evidence>
<dbReference type="PANTHER" id="PTHR24305">
    <property type="entry name" value="CYTOCHROME P450"/>
    <property type="match status" value="1"/>
</dbReference>
<dbReference type="InterPro" id="IPR002401">
    <property type="entry name" value="Cyt_P450_E_grp-I"/>
</dbReference>
<keyword evidence="3 9" id="KW-0349">Heme</keyword>
<dbReference type="CDD" id="cd11058">
    <property type="entry name" value="CYP60B-like"/>
    <property type="match status" value="1"/>
</dbReference>
<reference evidence="13" key="1">
    <citation type="journal article" date="2017" name="Genome Biol. Evol.">
        <title>The complete genome sequence of the phytopathogenic fungus Sclerotinia sclerotiorum reveals insights into the genome architecture of broad host range pathogens.</title>
        <authorList>
            <person name="Derbyshire M."/>
            <person name="Denton-Giles M."/>
            <person name="Hegedus D."/>
            <person name="Seifbarghy S."/>
            <person name="Rollins J."/>
            <person name="van Kan J."/>
            <person name="Seidl M.F."/>
            <person name="Faino L."/>
            <person name="Mbengue M."/>
            <person name="Navaud O."/>
            <person name="Raffaele S."/>
            <person name="Hammond-Kosack K."/>
            <person name="Heard S."/>
            <person name="Oliver R."/>
        </authorList>
    </citation>
    <scope>NUCLEOTIDE SEQUENCE [LARGE SCALE GENOMIC DNA]</scope>
    <source>
        <strain evidence="13">ATCC 18683 / 1980 / Ss-1</strain>
    </source>
</reference>
<dbReference type="KEGG" id="ssl:SS1G_13923"/>
<organism evidence="12 13">
    <name type="scientific">Sclerotinia sclerotiorum (strain ATCC 18683 / 1980 / Ss-1)</name>
    <name type="common">White mold</name>
    <name type="synonym">Whetzelinia sclerotiorum</name>
    <dbReference type="NCBI Taxonomy" id="665079"/>
    <lineage>
        <taxon>Eukaryota</taxon>
        <taxon>Fungi</taxon>
        <taxon>Dikarya</taxon>
        <taxon>Ascomycota</taxon>
        <taxon>Pezizomycotina</taxon>
        <taxon>Leotiomycetes</taxon>
        <taxon>Helotiales</taxon>
        <taxon>Sclerotiniaceae</taxon>
        <taxon>Sclerotinia</taxon>
    </lineage>
</organism>
<dbReference type="InterPro" id="IPR001128">
    <property type="entry name" value="Cyt_P450"/>
</dbReference>
<evidence type="ECO:0000256" key="4">
    <source>
        <dbReference type="ARBA" id="ARBA00022723"/>
    </source>
</evidence>
<dbReference type="VEuPathDB" id="FungiDB:sscle_11g085970"/>
<evidence type="ECO:0000256" key="9">
    <source>
        <dbReference type="PIRSR" id="PIRSR602401-1"/>
    </source>
</evidence>
<proteinExistence type="inferred from homology"/>
<dbReference type="OMA" id="YICYDIW"/>
<feature type="transmembrane region" description="Helical" evidence="11">
    <location>
        <begin position="20"/>
        <end position="41"/>
    </location>
</feature>
<dbReference type="OrthoDB" id="1470350at2759"/>
<evidence type="ECO:0000256" key="8">
    <source>
        <dbReference type="ARBA" id="ARBA00023033"/>
    </source>
</evidence>
<evidence type="ECO:0000256" key="1">
    <source>
        <dbReference type="ARBA" id="ARBA00001971"/>
    </source>
</evidence>
<gene>
    <name evidence="12" type="ORF">sscle_11g085970</name>
</gene>
<dbReference type="GO" id="GO:0020037">
    <property type="term" value="F:heme binding"/>
    <property type="evidence" value="ECO:0007669"/>
    <property type="project" value="InterPro"/>
</dbReference>
<dbReference type="RefSeq" id="XP_001585063.1">
    <property type="nucleotide sequence ID" value="XM_001585013.1"/>
</dbReference>
<evidence type="ECO:0000256" key="5">
    <source>
        <dbReference type="ARBA" id="ARBA00023002"/>
    </source>
</evidence>
<dbReference type="EMBL" id="CP017824">
    <property type="protein sequence ID" value="APA13827.1"/>
    <property type="molecule type" value="Genomic_DNA"/>
</dbReference>
<dbReference type="PROSITE" id="PS00086">
    <property type="entry name" value="CYTOCHROME_P450"/>
    <property type="match status" value="1"/>
</dbReference>
<dbReference type="GO" id="GO:0009403">
    <property type="term" value="P:toxin biosynthetic process"/>
    <property type="evidence" value="ECO:0007669"/>
    <property type="project" value="UniProtKB-ARBA"/>
</dbReference>
<sequence length="518" mass="58943">MAIMDSGLTFGRVSQMILQLTTFTFIATILYVFSTIIYNLYFHPLSKFPGPKLFASSQIFSIYHHCSGTLPQKIASLHETYGHVVRTAPDTLSFTSAQAFQDIYARKNGRPPFPKDPILYTQPAEGEKSSILAVIDDKDHARYRRLLSHAFSEKALREQEPLIQKYIDLLIQRLYENEEKGYQNMVHWYNFTTFDIIGDLTFGDSFGCLDKSDYHPWVSFIFTSFKAAAFMSAAKRFGPLVKKVLDKLIPKNLIQQRRNHQELTHSKVAERLEQKTERKDFMTYILRNNDTENGMSVPEIKATAGVLLLAGSETTATLLSAVTYYLLKEGNEEILAKLTREIRTSFENEEEIHMGSVNKLKYQLAVLEEAMRIFPPAPSGGPRIVPGDGQWVGGYWVPGGTNISCLAYASHRHSLNFTNPNAFIPERWLATDTDTPGNNLNLTNNEKGAHQPFSLGPRNCIGINLAYAEMRLILARILWNFDLELAPESKNWGEDMKIFLLWEKPELLVRLRGVRGRE</sequence>
<keyword evidence="11" id="KW-1133">Transmembrane helix</keyword>
<keyword evidence="6 9" id="KW-0408">Iron</keyword>
<name>A0A1D9QFV3_SCLS1</name>
<evidence type="ECO:0000256" key="2">
    <source>
        <dbReference type="ARBA" id="ARBA00010617"/>
    </source>
</evidence>
<evidence type="ECO:0000256" key="3">
    <source>
        <dbReference type="ARBA" id="ARBA00022617"/>
    </source>
</evidence>
<dbReference type="Proteomes" id="UP000177798">
    <property type="component" value="Chromosome 11"/>
</dbReference>
<dbReference type="GO" id="GO:0004497">
    <property type="term" value="F:monooxygenase activity"/>
    <property type="evidence" value="ECO:0007669"/>
    <property type="project" value="UniProtKB-KW"/>
</dbReference>
<keyword evidence="8 10" id="KW-0503">Monooxygenase</keyword>
<evidence type="ECO:0000256" key="7">
    <source>
        <dbReference type="ARBA" id="ARBA00023026"/>
    </source>
</evidence>
<feature type="binding site" description="axial binding residue" evidence="9">
    <location>
        <position position="460"/>
    </location>
    <ligand>
        <name>heme</name>
        <dbReference type="ChEBI" id="CHEBI:30413"/>
    </ligand>
    <ligandPart>
        <name>Fe</name>
        <dbReference type="ChEBI" id="CHEBI:18248"/>
    </ligandPart>
</feature>
<dbReference type="PANTHER" id="PTHR24305:SF210">
    <property type="entry name" value="CYTOCHROME P450 MONOOXYGENASE ASQL-RELATED"/>
    <property type="match status" value="1"/>
</dbReference>
<comment type="cofactor">
    <cofactor evidence="1 9">
        <name>heme</name>
        <dbReference type="ChEBI" id="CHEBI:30413"/>
    </cofactor>
</comment>
<keyword evidence="4 9" id="KW-0479">Metal-binding</keyword>
<comment type="similarity">
    <text evidence="2 10">Belongs to the cytochrome P450 family.</text>
</comment>
<dbReference type="PRINTS" id="PR00463">
    <property type="entry name" value="EP450I"/>
</dbReference>
<keyword evidence="11" id="KW-0472">Membrane</keyword>
<evidence type="ECO:0000256" key="11">
    <source>
        <dbReference type="SAM" id="Phobius"/>
    </source>
</evidence>
<dbReference type="Pfam" id="PF00067">
    <property type="entry name" value="p450"/>
    <property type="match status" value="1"/>
</dbReference>
<dbReference type="InterPro" id="IPR036396">
    <property type="entry name" value="Cyt_P450_sf"/>
</dbReference>
<dbReference type="Gene3D" id="1.10.630.10">
    <property type="entry name" value="Cytochrome P450"/>
    <property type="match status" value="1"/>
</dbReference>
<keyword evidence="11" id="KW-0812">Transmembrane</keyword>
<evidence type="ECO:0008006" key="14">
    <source>
        <dbReference type="Google" id="ProtNLM"/>
    </source>
</evidence>
<accession>A0A1D9QFV3</accession>